<dbReference type="Proteomes" id="UP001153954">
    <property type="component" value="Unassembled WGS sequence"/>
</dbReference>
<dbReference type="EMBL" id="CAKOGL010000019">
    <property type="protein sequence ID" value="CAH2098387.1"/>
    <property type="molecule type" value="Genomic_DNA"/>
</dbReference>
<dbReference type="SUPFAM" id="SSF53756">
    <property type="entry name" value="UDP-Glycosyltransferase/glycogen phosphorylase"/>
    <property type="match status" value="1"/>
</dbReference>
<keyword evidence="7" id="KW-1185">Reference proteome</keyword>
<comment type="similarity">
    <text evidence="1 4">Belongs to the UDP-glycosyltransferase family.</text>
</comment>
<accession>A0AAU9UJY9</accession>
<keyword evidence="2 4" id="KW-0328">Glycosyltransferase</keyword>
<evidence type="ECO:0000256" key="2">
    <source>
        <dbReference type="ARBA" id="ARBA00022676"/>
    </source>
</evidence>
<organism evidence="6 7">
    <name type="scientific">Euphydryas editha</name>
    <name type="common">Edith's checkerspot</name>
    <dbReference type="NCBI Taxonomy" id="104508"/>
    <lineage>
        <taxon>Eukaryota</taxon>
        <taxon>Metazoa</taxon>
        <taxon>Ecdysozoa</taxon>
        <taxon>Arthropoda</taxon>
        <taxon>Hexapoda</taxon>
        <taxon>Insecta</taxon>
        <taxon>Pterygota</taxon>
        <taxon>Neoptera</taxon>
        <taxon>Endopterygota</taxon>
        <taxon>Lepidoptera</taxon>
        <taxon>Glossata</taxon>
        <taxon>Ditrysia</taxon>
        <taxon>Papilionoidea</taxon>
        <taxon>Nymphalidae</taxon>
        <taxon>Nymphalinae</taxon>
        <taxon>Euphydryas</taxon>
    </lineage>
</organism>
<reference evidence="6" key="1">
    <citation type="submission" date="2022-03" db="EMBL/GenBank/DDBJ databases">
        <authorList>
            <person name="Tunstrom K."/>
        </authorList>
    </citation>
    <scope>NUCLEOTIDE SEQUENCE</scope>
</reference>
<feature type="signal peptide" evidence="5">
    <location>
        <begin position="1"/>
        <end position="20"/>
    </location>
</feature>
<dbReference type="GO" id="GO:0016020">
    <property type="term" value="C:membrane"/>
    <property type="evidence" value="ECO:0007669"/>
    <property type="project" value="UniProtKB-SubCell"/>
</dbReference>
<dbReference type="Pfam" id="PF00201">
    <property type="entry name" value="UDPGT"/>
    <property type="match status" value="1"/>
</dbReference>
<dbReference type="GO" id="GO:0015020">
    <property type="term" value="F:glucuronosyltransferase activity"/>
    <property type="evidence" value="ECO:0007669"/>
    <property type="project" value="UniProtKB-EC"/>
</dbReference>
<dbReference type="InterPro" id="IPR035595">
    <property type="entry name" value="UDP_glycos_trans_CS"/>
</dbReference>
<sequence length="424" mass="48614">MIRILFLSALFILLFEDSKAARILAVFPTPSISHQVVFRPLVHELAKRGHDITVITTDPVYPPGKAPKNLTEIDVHDLSYKLWKEEYFKATVEDDNIIDQVSVILKAALKITIAQLKTKDVQDIIQKKKGEFDLLLLEAYLQPVLIYSHYFKVPLILISSLGAMKFNYRTVGAPTHPLLYPTFLQQKLYNLTKWEKLEQLYNHWCVENNLWRIEQEADKVLKSVFGPDIPTQRELSNNVHMLFINMNPIWVENQPVPPNVVYIGGIHMMPPKELPKDLQSYLDSSKNGIIYFSLGTNVKTSTLPPALIQTFVKVFSQLPFDILWKFDQEVLPGQTKNIKISKWLPQADILRHQNVKLFITQGGLQSTDEAINAGVPLIGIPLVADQWYNVQKYGRHQIGIQLEIESLTEEKLRNAIEKVTSDKR</sequence>
<evidence type="ECO:0000256" key="5">
    <source>
        <dbReference type="RuleBase" id="RU362059"/>
    </source>
</evidence>
<comment type="catalytic activity">
    <reaction evidence="5">
        <text>glucuronate acceptor + UDP-alpha-D-glucuronate = acceptor beta-D-glucuronoside + UDP + H(+)</text>
        <dbReference type="Rhea" id="RHEA:21032"/>
        <dbReference type="ChEBI" id="CHEBI:15378"/>
        <dbReference type="ChEBI" id="CHEBI:58052"/>
        <dbReference type="ChEBI" id="CHEBI:58223"/>
        <dbReference type="ChEBI" id="CHEBI:132367"/>
        <dbReference type="ChEBI" id="CHEBI:132368"/>
        <dbReference type="EC" id="2.4.1.17"/>
    </reaction>
</comment>
<dbReference type="InterPro" id="IPR002213">
    <property type="entry name" value="UDP_glucos_trans"/>
</dbReference>
<gene>
    <name evidence="6" type="ORF">EEDITHA_LOCUS13503</name>
</gene>
<dbReference type="PANTHER" id="PTHR48043">
    <property type="entry name" value="EG:EG0003.4 PROTEIN-RELATED"/>
    <property type="match status" value="1"/>
</dbReference>
<dbReference type="PROSITE" id="PS00375">
    <property type="entry name" value="UDPGT"/>
    <property type="match status" value="1"/>
</dbReference>
<protein>
    <recommendedName>
        <fullName evidence="5">UDP-glucuronosyltransferase</fullName>
        <ecNumber evidence="5">2.4.1.17</ecNumber>
    </recommendedName>
</protein>
<evidence type="ECO:0000256" key="4">
    <source>
        <dbReference type="RuleBase" id="RU003718"/>
    </source>
</evidence>
<dbReference type="InterPro" id="IPR050271">
    <property type="entry name" value="UDP-glycosyltransferase"/>
</dbReference>
<keyword evidence="3 4" id="KW-0808">Transferase</keyword>
<dbReference type="EC" id="2.4.1.17" evidence="5"/>
<dbReference type="Gene3D" id="3.40.50.2000">
    <property type="entry name" value="Glycogen Phosphorylase B"/>
    <property type="match status" value="2"/>
</dbReference>
<dbReference type="FunFam" id="3.40.50.2000:FF:000050">
    <property type="entry name" value="UDP-glucuronosyltransferase"/>
    <property type="match status" value="1"/>
</dbReference>
<dbReference type="CDD" id="cd03784">
    <property type="entry name" value="GT1_Gtf-like"/>
    <property type="match status" value="1"/>
</dbReference>
<evidence type="ECO:0000256" key="1">
    <source>
        <dbReference type="ARBA" id="ARBA00009995"/>
    </source>
</evidence>
<name>A0AAU9UJY9_EUPED</name>
<dbReference type="PANTHER" id="PTHR48043:SF159">
    <property type="entry name" value="EG:EG0003.4 PROTEIN-RELATED"/>
    <property type="match status" value="1"/>
</dbReference>
<dbReference type="AlphaFoldDB" id="A0AAU9UJY9"/>
<feature type="chain" id="PRO_5043093416" description="UDP-glucuronosyltransferase" evidence="5">
    <location>
        <begin position="21"/>
        <end position="424"/>
    </location>
</feature>
<keyword evidence="5" id="KW-0732">Signal</keyword>
<proteinExistence type="inferred from homology"/>
<evidence type="ECO:0000313" key="7">
    <source>
        <dbReference type="Proteomes" id="UP001153954"/>
    </source>
</evidence>
<evidence type="ECO:0000256" key="3">
    <source>
        <dbReference type="ARBA" id="ARBA00022679"/>
    </source>
</evidence>
<evidence type="ECO:0000313" key="6">
    <source>
        <dbReference type="EMBL" id="CAH2098387.1"/>
    </source>
</evidence>
<comment type="subcellular location">
    <subcellularLocation>
        <location evidence="5">Membrane</location>
        <topology evidence="5">Single-pass membrane protein</topology>
    </subcellularLocation>
</comment>
<comment type="caution">
    <text evidence="6">The sequence shown here is derived from an EMBL/GenBank/DDBJ whole genome shotgun (WGS) entry which is preliminary data.</text>
</comment>